<dbReference type="HOGENOM" id="CLU_005391_3_1_9"/>
<dbReference type="EMBL" id="CP003058">
    <property type="protein sequence ID" value="AEQ23556.1"/>
    <property type="molecule type" value="Genomic_DNA"/>
</dbReference>
<dbReference type="RefSeq" id="WP_014129152.1">
    <property type="nucleotide sequence ID" value="NC_016077.1"/>
</dbReference>
<accession>G4Q774</accession>
<dbReference type="PATRIC" id="fig|568816.4.peg.2294"/>
<evidence type="ECO:0000313" key="9">
    <source>
        <dbReference type="EMBL" id="AEQ23556.1"/>
    </source>
</evidence>
<organism evidence="9 10">
    <name type="scientific">Acidaminococcus intestini (strain RyC-MR95)</name>
    <dbReference type="NCBI Taxonomy" id="568816"/>
    <lineage>
        <taxon>Bacteria</taxon>
        <taxon>Bacillati</taxon>
        <taxon>Bacillota</taxon>
        <taxon>Negativicutes</taxon>
        <taxon>Acidaminococcales</taxon>
        <taxon>Acidaminococcaceae</taxon>
        <taxon>Acidaminococcus</taxon>
    </lineage>
</organism>
<evidence type="ECO:0000256" key="3">
    <source>
        <dbReference type="ARBA" id="ARBA00023027"/>
    </source>
</evidence>
<dbReference type="InterPro" id="IPR012394">
    <property type="entry name" value="Aldehyde_DH_NAD(P)"/>
</dbReference>
<evidence type="ECO:0000259" key="8">
    <source>
        <dbReference type="Pfam" id="PF00171"/>
    </source>
</evidence>
<keyword evidence="3" id="KW-0520">NAD</keyword>
<dbReference type="GO" id="GO:0006081">
    <property type="term" value="P:aldehyde metabolic process"/>
    <property type="evidence" value="ECO:0007669"/>
    <property type="project" value="InterPro"/>
</dbReference>
<dbReference type="PIRSF" id="PIRSF036492">
    <property type="entry name" value="ALDH"/>
    <property type="match status" value="1"/>
</dbReference>
<dbReference type="InterPro" id="IPR029510">
    <property type="entry name" value="Ald_DH_CS_GLU"/>
</dbReference>
<dbReference type="PANTHER" id="PTHR43570">
    <property type="entry name" value="ALDEHYDE DEHYDROGENASE"/>
    <property type="match status" value="1"/>
</dbReference>
<dbReference type="PROSITE" id="PS00687">
    <property type="entry name" value="ALDEHYDE_DEHYDR_GLU"/>
    <property type="match status" value="1"/>
</dbReference>
<feature type="active site" evidence="5 6">
    <location>
        <position position="209"/>
    </location>
</feature>
<dbReference type="InterPro" id="IPR016160">
    <property type="entry name" value="Ald_DH_CS_CYS"/>
</dbReference>
<dbReference type="STRING" id="568816.Acin_2364"/>
<evidence type="ECO:0000256" key="6">
    <source>
        <dbReference type="PROSITE-ProRule" id="PRU10007"/>
    </source>
</evidence>
<feature type="domain" description="Aldehyde dehydrogenase" evidence="8">
    <location>
        <begin position="11"/>
        <end position="426"/>
    </location>
</feature>
<dbReference type="InParanoid" id="G4Q774"/>
<dbReference type="InterPro" id="IPR016161">
    <property type="entry name" value="Ald_DH/histidinol_DH"/>
</dbReference>
<evidence type="ECO:0000256" key="5">
    <source>
        <dbReference type="PIRSR" id="PIRSR036492-1"/>
    </source>
</evidence>
<reference evidence="9 10" key="1">
    <citation type="journal article" date="2011" name="J. Bacteriol.">
        <title>Complete genome sequence of Acidaminococcus intestini RYC-MR95, a Gram-negative bacterium from the phylum Firmicutes.</title>
        <authorList>
            <person name="D'Auria G."/>
            <person name="Galan J.C."/>
            <person name="Rodriguez-Alcayna M."/>
            <person name="Moya A."/>
            <person name="Baquero F."/>
            <person name="Latorre A."/>
        </authorList>
    </citation>
    <scope>NUCLEOTIDE SEQUENCE [LARGE SCALE GENOMIC DNA]</scope>
    <source>
        <strain evidence="9 10">RyC-MR95</strain>
    </source>
</reference>
<dbReference type="SUPFAM" id="SSF53720">
    <property type="entry name" value="ALDH-like"/>
    <property type="match status" value="1"/>
</dbReference>
<dbReference type="InterPro" id="IPR016163">
    <property type="entry name" value="Ald_DH_C"/>
</dbReference>
<dbReference type="Proteomes" id="UP000007093">
    <property type="component" value="Chromosome"/>
</dbReference>
<evidence type="ECO:0000313" key="10">
    <source>
        <dbReference type="Proteomes" id="UP000007093"/>
    </source>
</evidence>
<dbReference type="CDD" id="cd07136">
    <property type="entry name" value="ALDH_YwdH-P39616"/>
    <property type="match status" value="1"/>
</dbReference>
<dbReference type="FunFam" id="3.40.309.10:FF:000003">
    <property type="entry name" value="Aldehyde dehydrogenase"/>
    <property type="match status" value="1"/>
</dbReference>
<evidence type="ECO:0000256" key="4">
    <source>
        <dbReference type="PIRNR" id="PIRNR036492"/>
    </source>
</evidence>
<feature type="active site" evidence="5">
    <location>
        <position position="243"/>
    </location>
</feature>
<evidence type="ECO:0000256" key="2">
    <source>
        <dbReference type="ARBA" id="ARBA00023002"/>
    </source>
</evidence>
<dbReference type="PANTHER" id="PTHR43570:SF16">
    <property type="entry name" value="ALDEHYDE DEHYDROGENASE TYPE III, ISOFORM Q"/>
    <property type="match status" value="1"/>
</dbReference>
<evidence type="ECO:0000256" key="1">
    <source>
        <dbReference type="ARBA" id="ARBA00009986"/>
    </source>
</evidence>
<dbReference type="InterPro" id="IPR015590">
    <property type="entry name" value="Aldehyde_DH_dom"/>
</dbReference>
<name>G4Q774_ACIIR</name>
<dbReference type="FunCoup" id="G4Q774">
    <property type="interactions" value="298"/>
</dbReference>
<dbReference type="Gene3D" id="3.40.605.10">
    <property type="entry name" value="Aldehyde Dehydrogenase, Chain A, domain 1"/>
    <property type="match status" value="1"/>
</dbReference>
<dbReference type="Pfam" id="PF00171">
    <property type="entry name" value="Aldedh"/>
    <property type="match status" value="1"/>
</dbReference>
<sequence length="454" mass="50392">MEFHDIVIQQKSYFDSNSTKSIAFRKIMLKKLMDALDEREDLLLEALHKDLGKSRGEGYMTEVGMVRSEIKEALINVEAWSHPKKADGSFLTFFPATNHIYTEPYGVVLIIAPWNYPLNLTLMPLVGAIAAGNCAIVKCSPESVHTSRAIKDLLADLFPPEYIYCPEADLPFETLWQERYDMIFFTGSPAAGRIVMKAASEHLTPVILELGGKSPCLVDASANIDLAARRIVWGKFMNAGQTCIAVDYVVVQESVKDALLAAMTKEIGKRYPHAEKSDAYPSIINQRHYDRLIGLMKTESSLIGGAVNAEKRRIAPTLMPEADFDHPIMEDEIFGPLLPIIAVKDMQNAVAHIKTLPNPLACYVFTENKAVAEAVIANLSFGGGCINDTLLHVTNPNLPFGGVGNSGMGSYHGKASFDAFSHKKSIVKNTTRFDISLRYAPFTERKVKWLKRFF</sequence>
<dbReference type="FunFam" id="3.40.605.10:FF:000004">
    <property type="entry name" value="Aldehyde dehydrogenase"/>
    <property type="match status" value="1"/>
</dbReference>
<proteinExistence type="inferred from homology"/>
<dbReference type="GO" id="GO:0005737">
    <property type="term" value="C:cytoplasm"/>
    <property type="evidence" value="ECO:0007669"/>
    <property type="project" value="TreeGrafter"/>
</dbReference>
<dbReference type="AlphaFoldDB" id="G4Q774"/>
<dbReference type="GO" id="GO:0004029">
    <property type="term" value="F:aldehyde dehydrogenase (NAD+) activity"/>
    <property type="evidence" value="ECO:0007669"/>
    <property type="project" value="TreeGrafter"/>
</dbReference>
<dbReference type="PROSITE" id="PS00070">
    <property type="entry name" value="ALDEHYDE_DEHYDR_CYS"/>
    <property type="match status" value="1"/>
</dbReference>
<dbReference type="eggNOG" id="COG1012">
    <property type="taxonomic scope" value="Bacteria"/>
</dbReference>
<dbReference type="KEGG" id="ain:Acin_2364"/>
<gene>
    <name evidence="9" type="ordered locus">Acin_2364</name>
</gene>
<comment type="similarity">
    <text evidence="1 4 7">Belongs to the aldehyde dehydrogenase family.</text>
</comment>
<dbReference type="InterPro" id="IPR016162">
    <property type="entry name" value="Ald_DH_N"/>
</dbReference>
<dbReference type="Gene3D" id="3.40.309.10">
    <property type="entry name" value="Aldehyde Dehydrogenase, Chain A, domain 2"/>
    <property type="match status" value="1"/>
</dbReference>
<keyword evidence="2 4" id="KW-0560">Oxidoreductase</keyword>
<protein>
    <recommendedName>
        <fullName evidence="4">Aldehyde dehydrogenase</fullName>
    </recommendedName>
</protein>
<evidence type="ECO:0000256" key="7">
    <source>
        <dbReference type="RuleBase" id="RU003345"/>
    </source>
</evidence>
<keyword evidence="10" id="KW-1185">Reference proteome</keyword>